<dbReference type="AlphaFoldDB" id="A0AAN7WKD4"/>
<feature type="repeat" description="WD" evidence="3">
    <location>
        <begin position="475"/>
        <end position="516"/>
    </location>
</feature>
<feature type="repeat" description="WD" evidence="3">
    <location>
        <begin position="318"/>
        <end position="341"/>
    </location>
</feature>
<dbReference type="InterPro" id="IPR019775">
    <property type="entry name" value="WD40_repeat_CS"/>
</dbReference>
<dbReference type="SUPFAM" id="SSF50978">
    <property type="entry name" value="WD40 repeat-like"/>
    <property type="match status" value="1"/>
</dbReference>
<keyword evidence="2" id="KW-0677">Repeat</keyword>
<feature type="coiled-coil region" evidence="4">
    <location>
        <begin position="96"/>
        <end position="130"/>
    </location>
</feature>
<dbReference type="SMART" id="SM00320">
    <property type="entry name" value="WD40"/>
    <property type="match status" value="6"/>
</dbReference>
<name>A0AAN7WKD4_9SACH</name>
<reference evidence="6" key="1">
    <citation type="submission" date="2023-07" db="EMBL/GenBank/DDBJ databases">
        <title>A draft genome of Kazachstania heterogenica Y-27499.</title>
        <authorList>
            <person name="Donic C."/>
            <person name="Kralova J.S."/>
            <person name="Fidel L."/>
            <person name="Ben-Dor S."/>
            <person name="Jung S."/>
        </authorList>
    </citation>
    <scope>NUCLEOTIDE SEQUENCE [LARGE SCALE GENOMIC DNA]</scope>
    <source>
        <strain evidence="6">Y27499</strain>
    </source>
</reference>
<evidence type="ECO:0000256" key="1">
    <source>
        <dbReference type="ARBA" id="ARBA00022574"/>
    </source>
</evidence>
<dbReference type="EMBL" id="JAWIZZ010000045">
    <property type="protein sequence ID" value="KAK5779979.1"/>
    <property type="molecule type" value="Genomic_DNA"/>
</dbReference>
<evidence type="ECO:0000313" key="6">
    <source>
        <dbReference type="Proteomes" id="UP001306508"/>
    </source>
</evidence>
<dbReference type="PRINTS" id="PR00320">
    <property type="entry name" value="GPROTEINBRPT"/>
</dbReference>
<dbReference type="InterPro" id="IPR001680">
    <property type="entry name" value="WD40_rpt"/>
</dbReference>
<dbReference type="Pfam" id="PF00400">
    <property type="entry name" value="WD40"/>
    <property type="match status" value="3"/>
</dbReference>
<evidence type="ECO:0000256" key="3">
    <source>
        <dbReference type="PROSITE-ProRule" id="PRU00221"/>
    </source>
</evidence>
<proteinExistence type="predicted"/>
<dbReference type="PROSITE" id="PS50294">
    <property type="entry name" value="WD_REPEATS_REGION"/>
    <property type="match status" value="1"/>
</dbReference>
<dbReference type="InterPro" id="IPR037190">
    <property type="entry name" value="LIS1_N"/>
</dbReference>
<dbReference type="SUPFAM" id="SSF109925">
    <property type="entry name" value="Lissencephaly-1 protein (Lis-1, PAF-AH alpha) N-terminal domain"/>
    <property type="match status" value="1"/>
</dbReference>
<gene>
    <name evidence="5" type="ORF">RI543_002519</name>
</gene>
<dbReference type="PANTHER" id="PTHR44129">
    <property type="entry name" value="WD REPEAT-CONTAINING PROTEIN POP1"/>
    <property type="match status" value="1"/>
</dbReference>
<dbReference type="Gene3D" id="1.20.960.30">
    <property type="match status" value="1"/>
</dbReference>
<organism evidence="5 6">
    <name type="scientific">Arxiozyma heterogenica</name>
    <dbReference type="NCBI Taxonomy" id="278026"/>
    <lineage>
        <taxon>Eukaryota</taxon>
        <taxon>Fungi</taxon>
        <taxon>Dikarya</taxon>
        <taxon>Ascomycota</taxon>
        <taxon>Saccharomycotina</taxon>
        <taxon>Saccharomycetes</taxon>
        <taxon>Saccharomycetales</taxon>
        <taxon>Saccharomycetaceae</taxon>
        <taxon>Arxiozyma</taxon>
    </lineage>
</organism>
<dbReference type="InterPro" id="IPR015943">
    <property type="entry name" value="WD40/YVTN_repeat-like_dom_sf"/>
</dbReference>
<dbReference type="Gene3D" id="2.130.10.10">
    <property type="entry name" value="YVTN repeat-like/Quinoprotein amine dehydrogenase"/>
    <property type="match status" value="3"/>
</dbReference>
<sequence length="557" mass="63128">MNADHKWQVPLSEKQKLDLDKSIIEYIDWHFNNDRNNNNSGSDIISRGHLIQNLNKLFRIPNENNDKVGKNTGHSNEVVVDSHPKQLLLPRKWDSIVQLQRKIMTLESTIKQLNIQLDSLKDQVNKTSHDNALVLNNNNNSNSMSLWIPKSSIFNSLTVESSITAIKLHPFLPIVIIGTNHGKLYLFDILNTSLPLLSINAHTTAITSIDVTINNGVVSDQKYSTDSSNDDNSDTSTSNKNSIIIVTSSKDMSIRVWEWNSINPASYQLFKTLMGHDHIISQIKLFFFHGNSGSNDNNNNNNNNNNNTSSNDNSNTLLLVSCSRDNTIKIWNIHNGWCIKSINNAHSDWIRSVDVFGEYILSAGHDTSVRLTHWPTGNGLSIGVSHNFPIEKVKFIPIINKNNTNTASLSSTTFSVLNYRENIYNNKMGFKYCLTAGRDNLIKMWEIPTPKFTTSGAPIPNINQDDNRFTMVKEFKGHTSWVRDLKVSYSNPVFFSCSDDKSIRLWNYENGKAIKIWENYHLSFVNCIDMDSFMNPQNSRKLLVSGGLDCNCNILMN</sequence>
<comment type="caution">
    <text evidence="5">The sequence shown here is derived from an EMBL/GenBank/DDBJ whole genome shotgun (WGS) entry which is preliminary data.</text>
</comment>
<dbReference type="InterPro" id="IPR036322">
    <property type="entry name" value="WD40_repeat_dom_sf"/>
</dbReference>
<evidence type="ECO:0008006" key="7">
    <source>
        <dbReference type="Google" id="ProtNLM"/>
    </source>
</evidence>
<dbReference type="InterPro" id="IPR020472">
    <property type="entry name" value="WD40_PAC1"/>
</dbReference>
<keyword evidence="6" id="KW-1185">Reference proteome</keyword>
<protein>
    <recommendedName>
        <fullName evidence="7">Nuclear distribution protein PAC1</fullName>
    </recommendedName>
</protein>
<dbReference type="PROSITE" id="PS00678">
    <property type="entry name" value="WD_REPEATS_1"/>
    <property type="match status" value="1"/>
</dbReference>
<dbReference type="Proteomes" id="UP001306508">
    <property type="component" value="Unassembled WGS sequence"/>
</dbReference>
<evidence type="ECO:0000256" key="2">
    <source>
        <dbReference type="ARBA" id="ARBA00022737"/>
    </source>
</evidence>
<evidence type="ECO:0000256" key="4">
    <source>
        <dbReference type="SAM" id="Coils"/>
    </source>
</evidence>
<keyword evidence="1 3" id="KW-0853">WD repeat</keyword>
<keyword evidence="4" id="KW-0175">Coiled coil</keyword>
<accession>A0AAN7WKD4</accession>
<dbReference type="InterPro" id="IPR050349">
    <property type="entry name" value="WD_LIS1/nudF_dynein_reg"/>
</dbReference>
<evidence type="ECO:0000313" key="5">
    <source>
        <dbReference type="EMBL" id="KAK5779979.1"/>
    </source>
</evidence>
<dbReference type="PROSITE" id="PS50082">
    <property type="entry name" value="WD_REPEATS_2"/>
    <property type="match status" value="2"/>
</dbReference>